<dbReference type="InterPro" id="IPR018045">
    <property type="entry name" value="S04_transporter_CS"/>
</dbReference>
<dbReference type="PROSITE" id="PS50801">
    <property type="entry name" value="STAS"/>
    <property type="match status" value="1"/>
</dbReference>
<feature type="transmembrane region" description="Helical" evidence="6">
    <location>
        <begin position="138"/>
        <end position="157"/>
    </location>
</feature>
<dbReference type="Pfam" id="PF01740">
    <property type="entry name" value="STAS"/>
    <property type="match status" value="1"/>
</dbReference>
<evidence type="ECO:0000256" key="3">
    <source>
        <dbReference type="ARBA" id="ARBA00022989"/>
    </source>
</evidence>
<dbReference type="EMBL" id="ML996205">
    <property type="protein sequence ID" value="KAF2730963.1"/>
    <property type="molecule type" value="Genomic_DNA"/>
</dbReference>
<dbReference type="PROSITE" id="PS01130">
    <property type="entry name" value="SLC26A"/>
    <property type="match status" value="1"/>
</dbReference>
<feature type="transmembrane region" description="Helical" evidence="6">
    <location>
        <begin position="89"/>
        <end position="109"/>
    </location>
</feature>
<feature type="transmembrane region" description="Helical" evidence="6">
    <location>
        <begin position="243"/>
        <end position="263"/>
    </location>
</feature>
<feature type="transmembrane region" description="Helical" evidence="6">
    <location>
        <begin position="336"/>
        <end position="359"/>
    </location>
</feature>
<dbReference type="GO" id="GO:0008271">
    <property type="term" value="F:secondary active sulfate transmembrane transporter activity"/>
    <property type="evidence" value="ECO:0007669"/>
    <property type="project" value="InterPro"/>
</dbReference>
<dbReference type="GO" id="GO:0016020">
    <property type="term" value="C:membrane"/>
    <property type="evidence" value="ECO:0007669"/>
    <property type="project" value="UniProtKB-SubCell"/>
</dbReference>
<evidence type="ECO:0000313" key="8">
    <source>
        <dbReference type="EMBL" id="KAF2730963.1"/>
    </source>
</evidence>
<dbReference type="InterPro" id="IPR002645">
    <property type="entry name" value="STAS_dom"/>
</dbReference>
<evidence type="ECO:0000256" key="2">
    <source>
        <dbReference type="ARBA" id="ARBA00022692"/>
    </source>
</evidence>
<evidence type="ECO:0000256" key="5">
    <source>
        <dbReference type="SAM" id="MobiDB-lite"/>
    </source>
</evidence>
<feature type="transmembrane region" description="Helical" evidence="6">
    <location>
        <begin position="284"/>
        <end position="303"/>
    </location>
</feature>
<dbReference type="Pfam" id="PF00916">
    <property type="entry name" value="Sulfate_transp"/>
    <property type="match status" value="1"/>
</dbReference>
<feature type="compositionally biased region" description="Basic and acidic residues" evidence="5">
    <location>
        <begin position="801"/>
        <end position="817"/>
    </location>
</feature>
<feature type="region of interest" description="Disordered" evidence="5">
    <location>
        <begin position="801"/>
        <end position="830"/>
    </location>
</feature>
<feature type="transmembrane region" description="Helical" evidence="6">
    <location>
        <begin position="416"/>
        <end position="441"/>
    </location>
</feature>
<evidence type="ECO:0000259" key="7">
    <source>
        <dbReference type="PROSITE" id="PS50801"/>
    </source>
</evidence>
<name>A0A9P4UZG2_9PLEO</name>
<gene>
    <name evidence="8" type="ORF">EJ04DRAFT_472738</name>
</gene>
<protein>
    <submittedName>
        <fullName evidence="8">Sulfate permease-like protein</fullName>
    </submittedName>
</protein>
<keyword evidence="4 6" id="KW-0472">Membrane</keyword>
<feature type="transmembrane region" description="Helical" evidence="6">
    <location>
        <begin position="201"/>
        <end position="223"/>
    </location>
</feature>
<dbReference type="Proteomes" id="UP000799444">
    <property type="component" value="Unassembled WGS sequence"/>
</dbReference>
<dbReference type="NCBIfam" id="TIGR00815">
    <property type="entry name" value="sulP"/>
    <property type="match status" value="1"/>
</dbReference>
<dbReference type="AlphaFoldDB" id="A0A9P4UZG2"/>
<evidence type="ECO:0000256" key="1">
    <source>
        <dbReference type="ARBA" id="ARBA00004141"/>
    </source>
</evidence>
<feature type="compositionally biased region" description="Basic and acidic residues" evidence="5">
    <location>
        <begin position="752"/>
        <end position="769"/>
    </location>
</feature>
<dbReference type="OrthoDB" id="288203at2759"/>
<dbReference type="Gene3D" id="3.30.750.24">
    <property type="entry name" value="STAS domain"/>
    <property type="match status" value="1"/>
</dbReference>
<dbReference type="InterPro" id="IPR011547">
    <property type="entry name" value="SLC26A/SulP_dom"/>
</dbReference>
<accession>A0A9P4UZG2</accession>
<evidence type="ECO:0000256" key="4">
    <source>
        <dbReference type="ARBA" id="ARBA00023136"/>
    </source>
</evidence>
<reference evidence="8" key="1">
    <citation type="journal article" date="2020" name="Stud. Mycol.">
        <title>101 Dothideomycetes genomes: a test case for predicting lifestyles and emergence of pathogens.</title>
        <authorList>
            <person name="Haridas S."/>
            <person name="Albert R."/>
            <person name="Binder M."/>
            <person name="Bloem J."/>
            <person name="Labutti K."/>
            <person name="Salamov A."/>
            <person name="Andreopoulos B."/>
            <person name="Baker S."/>
            <person name="Barry K."/>
            <person name="Bills G."/>
            <person name="Bluhm B."/>
            <person name="Cannon C."/>
            <person name="Castanera R."/>
            <person name="Culley D."/>
            <person name="Daum C."/>
            <person name="Ezra D."/>
            <person name="Gonzalez J."/>
            <person name="Henrissat B."/>
            <person name="Kuo A."/>
            <person name="Liang C."/>
            <person name="Lipzen A."/>
            <person name="Lutzoni F."/>
            <person name="Magnuson J."/>
            <person name="Mondo S."/>
            <person name="Nolan M."/>
            <person name="Ohm R."/>
            <person name="Pangilinan J."/>
            <person name="Park H.-J."/>
            <person name="Ramirez L."/>
            <person name="Alfaro M."/>
            <person name="Sun H."/>
            <person name="Tritt A."/>
            <person name="Yoshinaga Y."/>
            <person name="Zwiers L.-H."/>
            <person name="Turgeon B."/>
            <person name="Goodwin S."/>
            <person name="Spatafora J."/>
            <person name="Crous P."/>
            <person name="Grigoriev I."/>
        </authorList>
    </citation>
    <scope>NUCLEOTIDE SEQUENCE</scope>
    <source>
        <strain evidence="8">CBS 125425</strain>
    </source>
</reference>
<evidence type="ECO:0000256" key="6">
    <source>
        <dbReference type="SAM" id="Phobius"/>
    </source>
</evidence>
<feature type="domain" description="STAS" evidence="7">
    <location>
        <begin position="571"/>
        <end position="694"/>
    </location>
</feature>
<keyword evidence="3 6" id="KW-1133">Transmembrane helix</keyword>
<dbReference type="CDD" id="cd07042">
    <property type="entry name" value="STAS_SulP_like_sulfate_transporter"/>
    <property type="match status" value="1"/>
</dbReference>
<dbReference type="InterPro" id="IPR001902">
    <property type="entry name" value="SLC26A/SulP_fam"/>
</dbReference>
<evidence type="ECO:0000313" key="9">
    <source>
        <dbReference type="Proteomes" id="UP000799444"/>
    </source>
</evidence>
<proteinExistence type="predicted"/>
<keyword evidence="9" id="KW-1185">Reference proteome</keyword>
<sequence>MEEKSIWSSLLQKVFHIEPKKLRNDKIRTLEQQARESLVQPYFENDPSIVEWFTGFVPSRDGAKSYLRELFPAASWTRRYNLQWMIGDAIAGLTVGLVVVPQAMAYALLARLSPGYGLYTSFTGVALYWMFGTSKDIVIGATAVGSLLVGGVIANVEAEKPGIYTPQEIAHTLTFLSGLILLFLGLFRLGWLIEFIPYVPISAFVTSASITIMSTQIPVALGIEGINTREAPYLVLSNTLKSLPHAKVDAAIGITSILLLFAIRDACARMEIRQPRKKKMWAMLSSLRLTFTILLYTFISWLVHRTATNNNTKFRIVGHIERGFKHASIPNLDPELLGLVASELPAIVIILIVEHIAIAKSFGRIFGYTVVPSQEILASGAANILSPFVGGYVCTGSFGASAVLSKAGSRTPLGGLFSAMILVLALYALTSIFFFIPMAALAGLIIHATCNLITPPRALYKYWQLSPFEFLIWVVGVTVALFTSLEASIYATIALSFMLLLIRLARTPGKLSGRVRVSRIDGDIDNDRTNQESSASAIEASTHAVRMRNVYVPMEGKNAYNAKIKAEPPYPGVFVYRFNENFNYVNQARHMDQISSYIFAHTRRTLADDGVPLEDRLWNDAPPPPKDESAAELPLLRALILDFSAVNILDITSMQGLIDLRNTLDRYGSPAVVEWHFAGVHNRWTRRALAFAGFGYPPKLNSEGTSDWSPAYTVATSLAGATADDERQRELMDIALQAGDEERRKRRNSHSLRGEGRRLSKDTTRPKAIIHEDKSTGLMEPLFGIDRPFFHIDIEEAVDEAVKSAKRKDEELNEASHGEQGVEDSLDRSQ</sequence>
<dbReference type="InterPro" id="IPR036513">
    <property type="entry name" value="STAS_dom_sf"/>
</dbReference>
<organism evidence="8 9">
    <name type="scientific">Polyplosphaeria fusca</name>
    <dbReference type="NCBI Taxonomy" id="682080"/>
    <lineage>
        <taxon>Eukaryota</taxon>
        <taxon>Fungi</taxon>
        <taxon>Dikarya</taxon>
        <taxon>Ascomycota</taxon>
        <taxon>Pezizomycotina</taxon>
        <taxon>Dothideomycetes</taxon>
        <taxon>Pleosporomycetidae</taxon>
        <taxon>Pleosporales</taxon>
        <taxon>Tetraplosphaeriaceae</taxon>
        <taxon>Polyplosphaeria</taxon>
    </lineage>
</organism>
<feature type="region of interest" description="Disordered" evidence="5">
    <location>
        <begin position="737"/>
        <end position="769"/>
    </location>
</feature>
<comment type="caution">
    <text evidence="8">The sequence shown here is derived from an EMBL/GenBank/DDBJ whole genome shotgun (WGS) entry which is preliminary data.</text>
</comment>
<feature type="transmembrane region" description="Helical" evidence="6">
    <location>
        <begin position="169"/>
        <end position="189"/>
    </location>
</feature>
<dbReference type="PANTHER" id="PTHR11814">
    <property type="entry name" value="SULFATE TRANSPORTER"/>
    <property type="match status" value="1"/>
</dbReference>
<feature type="transmembrane region" description="Helical" evidence="6">
    <location>
        <begin position="380"/>
        <end position="404"/>
    </location>
</feature>
<feature type="transmembrane region" description="Helical" evidence="6">
    <location>
        <begin position="462"/>
        <end position="482"/>
    </location>
</feature>
<feature type="transmembrane region" description="Helical" evidence="6">
    <location>
        <begin position="115"/>
        <end position="131"/>
    </location>
</feature>
<keyword evidence="2 6" id="KW-0812">Transmembrane</keyword>
<comment type="subcellular location">
    <subcellularLocation>
        <location evidence="1">Membrane</location>
        <topology evidence="1">Multi-pass membrane protein</topology>
    </subcellularLocation>
</comment>